<organism evidence="2">
    <name type="scientific">Homalodisca liturata</name>
    <dbReference type="NCBI Taxonomy" id="320908"/>
    <lineage>
        <taxon>Eukaryota</taxon>
        <taxon>Metazoa</taxon>
        <taxon>Ecdysozoa</taxon>
        <taxon>Arthropoda</taxon>
        <taxon>Hexapoda</taxon>
        <taxon>Insecta</taxon>
        <taxon>Pterygota</taxon>
        <taxon>Neoptera</taxon>
        <taxon>Paraneoptera</taxon>
        <taxon>Hemiptera</taxon>
        <taxon>Auchenorrhyncha</taxon>
        <taxon>Membracoidea</taxon>
        <taxon>Cicadellidae</taxon>
        <taxon>Cicadellinae</taxon>
        <taxon>Proconiini</taxon>
        <taxon>Homalodisca</taxon>
    </lineage>
</organism>
<evidence type="ECO:0000313" key="2">
    <source>
        <dbReference type="EMBL" id="JAS94352.1"/>
    </source>
</evidence>
<proteinExistence type="predicted"/>
<feature type="domain" description="Reverse transcriptase" evidence="1">
    <location>
        <begin position="235"/>
        <end position="319"/>
    </location>
</feature>
<dbReference type="Pfam" id="PF00078">
    <property type="entry name" value="RVT_1"/>
    <property type="match status" value="1"/>
</dbReference>
<sequence length="323" mass="36518">MDYACPVKRTRHKKSKKLKTFIDEESLGLKATYLKCLDKHRLTGSTEDKAAASKAKKDYDLHLKMLRQQASAEYINNAENKSKAAWQVINSQRNKGVQKPTKLKMEIDGKETNNPNEIAEHLNKFFTNVADTTLAINNQYNKSTNTIHHKQINHYLTHLKPTDIKEIHEILKSFKPKTSAGVDGISSKLVKQCSNSLSPPLVYITNMSLRTGQFPLSLKLAKIYPKLKSGSPMDPSNYRPISLIPTFSKVIEQVVLRRLLNHCEQEKLLSASQHGFLKGRSTTTAIIELVEFIIDHLESGQLVTSIMLDFSKAFDCLGHNLIF</sequence>
<protein>
    <recommendedName>
        <fullName evidence="1">Reverse transcriptase domain-containing protein</fullName>
    </recommendedName>
</protein>
<dbReference type="InterPro" id="IPR000477">
    <property type="entry name" value="RT_dom"/>
</dbReference>
<dbReference type="PANTHER" id="PTHR19446">
    <property type="entry name" value="REVERSE TRANSCRIPTASES"/>
    <property type="match status" value="1"/>
</dbReference>
<dbReference type="GO" id="GO:0071897">
    <property type="term" value="P:DNA biosynthetic process"/>
    <property type="evidence" value="ECO:0007669"/>
    <property type="project" value="UniProtKB-ARBA"/>
</dbReference>
<evidence type="ECO:0000259" key="1">
    <source>
        <dbReference type="Pfam" id="PF00078"/>
    </source>
</evidence>
<name>A0A1B6J5A1_9HEMI</name>
<accession>A0A1B6J5A1</accession>
<reference evidence="2" key="1">
    <citation type="submission" date="2015-11" db="EMBL/GenBank/DDBJ databases">
        <title>De novo transcriptome assembly of four potential Pierce s Disease insect vectors from Arizona vineyards.</title>
        <authorList>
            <person name="Tassone E.E."/>
        </authorList>
    </citation>
    <scope>NUCLEOTIDE SEQUENCE</scope>
</reference>
<gene>
    <name evidence="2" type="ORF">g.4984</name>
</gene>
<dbReference type="EMBL" id="GECU01013354">
    <property type="protein sequence ID" value="JAS94352.1"/>
    <property type="molecule type" value="Transcribed_RNA"/>
</dbReference>
<dbReference type="InterPro" id="IPR043502">
    <property type="entry name" value="DNA/RNA_pol_sf"/>
</dbReference>
<dbReference type="CDD" id="cd01650">
    <property type="entry name" value="RT_nLTR_like"/>
    <property type="match status" value="1"/>
</dbReference>
<dbReference type="SUPFAM" id="SSF56672">
    <property type="entry name" value="DNA/RNA polymerases"/>
    <property type="match status" value="1"/>
</dbReference>
<dbReference type="AlphaFoldDB" id="A0A1B6J5A1"/>